<dbReference type="PANTHER" id="PTHR41368">
    <property type="entry name" value="PROTEIN YGHO"/>
    <property type="match status" value="1"/>
</dbReference>
<dbReference type="PANTHER" id="PTHR41368:SF1">
    <property type="entry name" value="PROTEIN YGHO"/>
    <property type="match status" value="1"/>
</dbReference>
<dbReference type="RefSeq" id="WP_087862482.1">
    <property type="nucleotide sequence ID" value="NZ_LT859958.1"/>
</dbReference>
<dbReference type="AlphaFoldDB" id="A0A1Y6K510"/>
<accession>A0A1Y6K510</accession>
<dbReference type="EMBL" id="LT859958">
    <property type="protein sequence ID" value="SMX54656.1"/>
    <property type="molecule type" value="Genomic_DNA"/>
</dbReference>
<protein>
    <recommendedName>
        <fullName evidence="3">N-acetyltransferase domain-containing protein</fullName>
    </recommendedName>
</protein>
<reference evidence="2" key="1">
    <citation type="submission" date="2017-05" db="EMBL/GenBank/DDBJ databases">
        <authorList>
            <person name="Kirkegaard R."/>
            <person name="Mcilroy J S."/>
        </authorList>
    </citation>
    <scope>NUCLEOTIDE SEQUENCE [LARGE SCALE GENOMIC DNA]</scope>
</reference>
<evidence type="ECO:0000313" key="2">
    <source>
        <dbReference type="Proteomes" id="UP000195514"/>
    </source>
</evidence>
<dbReference type="InterPro" id="IPR039968">
    <property type="entry name" value="BcerS-like"/>
</dbReference>
<evidence type="ECO:0008006" key="3">
    <source>
        <dbReference type="Google" id="ProtNLM"/>
    </source>
</evidence>
<dbReference type="KEGG" id="abat:CFX1CAM_1591"/>
<gene>
    <name evidence="1" type="ORF">CFX1CAM_1591</name>
</gene>
<keyword evidence="2" id="KW-1185">Reference proteome</keyword>
<sequence>MKIIEILPRHRRLENAFIDFPYQLYQDNTQWVPPLKMEMRQIFKSGYAFYQYGQAAFFLAMTDTGEVVGRLAVANNHRYNDFHQTKTAFFYYFECIDDLNIAQALFSRGFEWSDSQGLNHVYGPKGFTVLDGFGMLVKGFEHRAAFGQAYNPDYYPKLIEAQGFAKVKDVFTGWIDRNTHISEKIFRAAEIVEKRMGFKAPLIKTKRQLRTVIDDFKQMYNDTLAVPAGNPPITDADMDNLARQLLWIADPRLVKLIYKDEQPIGWILAYPDVGAAFQRIKGRLFPFGWLEILRESKKTNWIDFNGIGVIEEYQRLGATAILYNEMFKSVMEFDQYHYAELIQMREENTKILNESQNVDINFHKTHRLYEKYL</sequence>
<dbReference type="OrthoDB" id="9806005at2"/>
<dbReference type="SUPFAM" id="SSF55729">
    <property type="entry name" value="Acyl-CoA N-acyltransferases (Nat)"/>
    <property type="match status" value="1"/>
</dbReference>
<dbReference type="Proteomes" id="UP000195514">
    <property type="component" value="Chromosome I"/>
</dbReference>
<proteinExistence type="predicted"/>
<organism evidence="1 2">
    <name type="scientific">Candidatus Brevifilum fermentans</name>
    <dbReference type="NCBI Taxonomy" id="1986204"/>
    <lineage>
        <taxon>Bacteria</taxon>
        <taxon>Bacillati</taxon>
        <taxon>Chloroflexota</taxon>
        <taxon>Anaerolineae</taxon>
        <taxon>Anaerolineales</taxon>
        <taxon>Anaerolineaceae</taxon>
        <taxon>Candidatus Brevifilum</taxon>
    </lineage>
</organism>
<name>A0A1Y6K510_9CHLR</name>
<dbReference type="InterPro" id="IPR016181">
    <property type="entry name" value="Acyl_CoA_acyltransferase"/>
</dbReference>
<evidence type="ECO:0000313" key="1">
    <source>
        <dbReference type="EMBL" id="SMX54656.1"/>
    </source>
</evidence>